<gene>
    <name evidence="1" type="ORF">G3M48_007467</name>
</gene>
<keyword evidence="2" id="KW-1185">Reference proteome</keyword>
<proteinExistence type="predicted"/>
<comment type="caution">
    <text evidence="1">The sequence shown here is derived from an EMBL/GenBank/DDBJ whole genome shotgun (WGS) entry which is preliminary data.</text>
</comment>
<sequence>MDLNAADDVLLQDDKGLTIAQHVLQCKEEFETHRHFTEVTYDPTIMEDQIARFTLWASNMDVFGPPNVSLDCRLRYNPKVVDILHQLLDVILDTLVFLTPCEKSARTPTTKKRRTSESGHANVTKTFDYSSETDSEGDTGKRNVSLITYTIGGTVSQLSRVSRAALQSAMTARADTIAAYEVDEKTNNAIQELRFHTEDYIRSRFPHAPKTLCSALVEASALRFRHLCYDREYEEYTPFRGKCHQLTFILEYQKTVCLDDHLLRDLEPFVCIVDHCTDSGVLEPCTLTFETSSAWLSHMKDTHQNVWECRAPSHQPIIFQKEAEFQEHSRTEHHVPEAYVETVSGAARRPGLHKITECPFRDDFAPPEDSESDTVFSSKALRRHVATHMKDISLLALHKLASFDADISEDKAPRPAVKG</sequence>
<dbReference type="PANTHER" id="PTHR35391">
    <property type="entry name" value="C2H2-TYPE DOMAIN-CONTAINING PROTEIN-RELATED"/>
    <property type="match status" value="1"/>
</dbReference>
<accession>A0AAW0RM42</accession>
<reference evidence="1 2" key="1">
    <citation type="submission" date="2020-02" db="EMBL/GenBank/DDBJ databases">
        <title>Comparative genomics of the hypocrealean fungal genus Beauvera.</title>
        <authorList>
            <person name="Showalter D.N."/>
            <person name="Bushley K.E."/>
            <person name="Rehner S.A."/>
        </authorList>
    </citation>
    <scope>NUCLEOTIDE SEQUENCE [LARGE SCALE GENOMIC DNA]</scope>
    <source>
        <strain evidence="1 2">ARSEF4384</strain>
    </source>
</reference>
<evidence type="ECO:0000313" key="1">
    <source>
        <dbReference type="EMBL" id="KAK8143289.1"/>
    </source>
</evidence>
<dbReference type="Proteomes" id="UP001397290">
    <property type="component" value="Unassembled WGS sequence"/>
</dbReference>
<organism evidence="1 2">
    <name type="scientific">Beauveria asiatica</name>
    <dbReference type="NCBI Taxonomy" id="1069075"/>
    <lineage>
        <taxon>Eukaryota</taxon>
        <taxon>Fungi</taxon>
        <taxon>Dikarya</taxon>
        <taxon>Ascomycota</taxon>
        <taxon>Pezizomycotina</taxon>
        <taxon>Sordariomycetes</taxon>
        <taxon>Hypocreomycetidae</taxon>
        <taxon>Hypocreales</taxon>
        <taxon>Cordycipitaceae</taxon>
        <taxon>Beauveria</taxon>
    </lineage>
</organism>
<name>A0AAW0RM42_9HYPO</name>
<dbReference type="PANTHER" id="PTHR35391:SF7">
    <property type="entry name" value="C2H2-TYPE DOMAIN-CONTAINING PROTEIN"/>
    <property type="match status" value="1"/>
</dbReference>
<evidence type="ECO:0000313" key="2">
    <source>
        <dbReference type="Proteomes" id="UP001397290"/>
    </source>
</evidence>
<evidence type="ECO:0008006" key="3">
    <source>
        <dbReference type="Google" id="ProtNLM"/>
    </source>
</evidence>
<dbReference type="AlphaFoldDB" id="A0AAW0RM42"/>
<protein>
    <recommendedName>
        <fullName evidence="3">C2H2-type domain-containing protein</fullName>
    </recommendedName>
</protein>
<dbReference type="EMBL" id="JAAHCF010000532">
    <property type="protein sequence ID" value="KAK8143289.1"/>
    <property type="molecule type" value="Genomic_DNA"/>
</dbReference>